<dbReference type="Proteomes" id="UP000827517">
    <property type="component" value="Segment"/>
</dbReference>
<name>A0AAE7X1X3_9CAUD</name>
<organism evidence="1 2">
    <name type="scientific">Erwinia phage AH04</name>
    <dbReference type="NCBI Taxonomy" id="2869569"/>
    <lineage>
        <taxon>Viruses</taxon>
        <taxon>Duplodnaviria</taxon>
        <taxon>Heunggongvirae</taxon>
        <taxon>Uroviricota</taxon>
        <taxon>Caudoviricetes</taxon>
        <taxon>Chimalliviridae</taxon>
        <taxon>Meadowvirus</taxon>
        <taxon>Meadowvirus AH04</taxon>
    </lineage>
</organism>
<keyword evidence="2" id="KW-1185">Reference proteome</keyword>
<dbReference type="RefSeq" id="YP_010667935.1">
    <property type="nucleotide sequence ID" value="NC_070952.1"/>
</dbReference>
<evidence type="ECO:0000313" key="1">
    <source>
        <dbReference type="EMBL" id="QZA70656.1"/>
    </source>
</evidence>
<reference evidence="1" key="1">
    <citation type="submission" date="2021-07" db="EMBL/GenBank/DDBJ databases">
        <authorList>
            <person name="Roth S.J."/>
            <person name="Krukonis G.P."/>
            <person name="Delesalle V.A."/>
        </authorList>
    </citation>
    <scope>NUCLEOTIDE SEQUENCE</scope>
</reference>
<accession>A0AAE7X1X3</accession>
<sequence>MGKPFGSILEGAVVRKINNLKLAAGQMNEKLKMSFVNKTPYSKCMDCGCPLTQTEVYGEWDDYCIDCYIEESSNEK</sequence>
<dbReference type="KEGG" id="vg:77944061"/>
<protein>
    <submittedName>
        <fullName evidence="1">Zinc finger DNA binding protein</fullName>
    </submittedName>
</protein>
<proteinExistence type="predicted"/>
<dbReference type="GeneID" id="77944061"/>
<evidence type="ECO:0000313" key="2">
    <source>
        <dbReference type="Proteomes" id="UP000827517"/>
    </source>
</evidence>
<gene>
    <name evidence="1" type="primary">181</name>
    <name evidence="1" type="ORF">AH04_181</name>
</gene>
<dbReference type="EMBL" id="MZ501267">
    <property type="protein sequence ID" value="QZA70656.1"/>
    <property type="molecule type" value="Genomic_DNA"/>
</dbReference>